<keyword evidence="19" id="KW-0496">Mitochondrion</keyword>
<dbReference type="GO" id="GO:0005743">
    <property type="term" value="C:mitochondrial inner membrane"/>
    <property type="evidence" value="ECO:0007669"/>
    <property type="project" value="UniProtKB-SubCell"/>
</dbReference>
<dbReference type="GO" id="GO:0051607">
    <property type="term" value="P:defense response to virus"/>
    <property type="evidence" value="ECO:0007669"/>
    <property type="project" value="UniProtKB-KW"/>
</dbReference>
<evidence type="ECO:0000256" key="14">
    <source>
        <dbReference type="ARBA" id="ARBA00022859"/>
    </source>
</evidence>
<comment type="function">
    <text evidence="1">Electron carrier protein. The oxidized form of the cytochrome c heme group can accept an electron from the heme group of the cytochrome c1 subunit of cytochrome reductase. Cytochrome c then transfers this electron to the cytochrome oxidase complex, the final protein carrier in the mitochondrial electron-transport chain.</text>
</comment>
<dbReference type="InterPro" id="IPR002326">
    <property type="entry name" value="Cyt_c1"/>
</dbReference>
<keyword evidence="22" id="KW-0539">Nucleus</keyword>
<feature type="compositionally biased region" description="Polar residues" evidence="29">
    <location>
        <begin position="466"/>
        <end position="480"/>
    </location>
</feature>
<evidence type="ECO:0000256" key="1">
    <source>
        <dbReference type="ARBA" id="ARBA00002555"/>
    </source>
</evidence>
<dbReference type="GO" id="GO:0046872">
    <property type="term" value="F:metal ion binding"/>
    <property type="evidence" value="ECO:0007669"/>
    <property type="project" value="UniProtKB-KW"/>
</dbReference>
<dbReference type="Gene3D" id="1.20.5.100">
    <property type="entry name" value="Cytochrome c1, transmembrane anchor, C-terminal"/>
    <property type="match status" value="1"/>
</dbReference>
<evidence type="ECO:0000256" key="29">
    <source>
        <dbReference type="SAM" id="MobiDB-lite"/>
    </source>
</evidence>
<feature type="binding site" description="covalent" evidence="28">
    <location>
        <position position="106"/>
    </location>
    <ligand>
        <name>heme c</name>
        <dbReference type="ChEBI" id="CHEBI:61717"/>
    </ligand>
</feature>
<comment type="subunit">
    <text evidence="24">Component of the RNA polymerase III complex consisting of 17 subunits: a ten-subunit horseshoe-shaped catalytic core composed of POLR3A/RPC1, POLR3B/RPC2, POLR1C/RPAC1, POLR1D/RPAC2, POLR3K/RPC10, POLR2E/RPABC1, POLR2F/RPABC2, POLR2H/RPABC3, POLR2K/RPABC4 and POLR2L/RPABC5; a mobile stalk composed of two subunits POLR3H/RPC8 and CRCP/RPC9, protruding from the core and functioning primarily in transcription initiation; and additional subunits homologous to general transcription factors of the RNA polymerase II machinery, POLR3C/RPC3-POLR3F/RPC6-POLR3G/RPC7 heterotrimer required for transcription initiation and POLR3D/RPC4-POLR3E/RPC5 heterodimer involved in both transcription initiation and termination. Interacts with CRCP/RPC9. POLR3H/RPC8 and CRCP/RPC9 probably form a Pol III subcomplex.</text>
</comment>
<organism evidence="31 32">
    <name type="scientific">Glossina morsitans morsitans</name>
    <name type="common">Savannah tsetse fly</name>
    <dbReference type="NCBI Taxonomy" id="37546"/>
    <lineage>
        <taxon>Eukaryota</taxon>
        <taxon>Metazoa</taxon>
        <taxon>Ecdysozoa</taxon>
        <taxon>Arthropoda</taxon>
        <taxon>Hexapoda</taxon>
        <taxon>Insecta</taxon>
        <taxon>Pterygota</taxon>
        <taxon>Neoptera</taxon>
        <taxon>Endopterygota</taxon>
        <taxon>Diptera</taxon>
        <taxon>Brachycera</taxon>
        <taxon>Muscomorpha</taxon>
        <taxon>Hippoboscoidea</taxon>
        <taxon>Glossinidae</taxon>
        <taxon>Glossina</taxon>
    </lineage>
</organism>
<evidence type="ECO:0000256" key="24">
    <source>
        <dbReference type="ARBA" id="ARBA00062626"/>
    </source>
</evidence>
<dbReference type="PRINTS" id="PR00603">
    <property type="entry name" value="CYTOCHROMEC1"/>
</dbReference>
<dbReference type="SUPFAM" id="SSF50249">
    <property type="entry name" value="Nucleic acid-binding proteins"/>
    <property type="match status" value="1"/>
</dbReference>
<evidence type="ECO:0000256" key="12">
    <source>
        <dbReference type="ARBA" id="ARBA00022723"/>
    </source>
</evidence>
<dbReference type="GO" id="GO:0005634">
    <property type="term" value="C:nucleus"/>
    <property type="evidence" value="ECO:0007669"/>
    <property type="project" value="UniProtKB-SubCell"/>
</dbReference>
<dbReference type="InterPro" id="IPR021157">
    <property type="entry name" value="Cyt_c1_TM_anchor_C"/>
</dbReference>
<dbReference type="FunFam" id="2.40.50.140:FF:000130">
    <property type="entry name" value="DNA-directed RNA polymerase III subunit RPC8"/>
    <property type="match status" value="1"/>
</dbReference>
<comment type="subcellular location">
    <subcellularLocation>
        <location evidence="3">Mitochondrion inner membrane</location>
    </subcellularLocation>
    <subcellularLocation>
        <location evidence="2">Nucleus</location>
    </subcellularLocation>
</comment>
<evidence type="ECO:0000256" key="11">
    <source>
        <dbReference type="ARBA" id="ARBA00022692"/>
    </source>
</evidence>
<keyword evidence="21" id="KW-0804">Transcription</keyword>
<evidence type="ECO:0000256" key="20">
    <source>
        <dbReference type="ARBA" id="ARBA00023136"/>
    </source>
</evidence>
<dbReference type="SUPFAM" id="SSF46626">
    <property type="entry name" value="Cytochrome c"/>
    <property type="match status" value="1"/>
</dbReference>
<keyword evidence="12 28" id="KW-0479">Metal-binding</keyword>
<dbReference type="Gene3D" id="1.10.760.10">
    <property type="entry name" value="Cytochrome c-like domain"/>
    <property type="match status" value="1"/>
</dbReference>
<evidence type="ECO:0000256" key="2">
    <source>
        <dbReference type="ARBA" id="ARBA00004123"/>
    </source>
</evidence>
<evidence type="ECO:0000256" key="16">
    <source>
        <dbReference type="ARBA" id="ARBA00022989"/>
    </source>
</evidence>
<evidence type="ECO:0000256" key="17">
    <source>
        <dbReference type="ARBA" id="ARBA00023004"/>
    </source>
</evidence>
<dbReference type="InterPro" id="IPR009056">
    <property type="entry name" value="Cyt_c-like_dom"/>
</dbReference>
<evidence type="ECO:0000256" key="6">
    <source>
        <dbReference type="ARBA" id="ARBA00022448"/>
    </source>
</evidence>
<keyword evidence="32" id="KW-1185">Reference proteome</keyword>
<keyword evidence="20" id="KW-0472">Membrane</keyword>
<dbReference type="SUPFAM" id="SSF88798">
    <property type="entry name" value="N-terminal, heterodimerisation domain of RBP7 (RpoE)"/>
    <property type="match status" value="1"/>
</dbReference>
<evidence type="ECO:0000256" key="15">
    <source>
        <dbReference type="ARBA" id="ARBA00022982"/>
    </source>
</evidence>
<dbReference type="Pfam" id="PF08292">
    <property type="entry name" value="RNA_pol_Rbc25"/>
    <property type="match status" value="1"/>
</dbReference>
<evidence type="ECO:0000259" key="30">
    <source>
        <dbReference type="PROSITE" id="PS51007"/>
    </source>
</evidence>
<evidence type="ECO:0000256" key="18">
    <source>
        <dbReference type="ARBA" id="ARBA00023118"/>
    </source>
</evidence>
<dbReference type="InterPro" id="IPR013238">
    <property type="entry name" value="RNA_pol_III_Rbc25"/>
</dbReference>
<keyword evidence="6" id="KW-0813">Transport</keyword>
<dbReference type="GO" id="GO:0006122">
    <property type="term" value="P:mitochondrial electron transport, ubiquinol to cytochrome c"/>
    <property type="evidence" value="ECO:0007669"/>
    <property type="project" value="TreeGrafter"/>
</dbReference>
<evidence type="ECO:0000256" key="19">
    <source>
        <dbReference type="ARBA" id="ARBA00023128"/>
    </source>
</evidence>
<evidence type="ECO:0000256" key="25">
    <source>
        <dbReference type="ARBA" id="ARBA00072526"/>
    </source>
</evidence>
<dbReference type="STRING" id="37546.A0A1B0FIC3"/>
<keyword evidence="9 28" id="KW-0349">Heme</keyword>
<feature type="binding site" description="axial binding residue" evidence="28">
    <location>
        <position position="105"/>
    </location>
    <ligand>
        <name>heme c</name>
        <dbReference type="ChEBI" id="CHEBI:61717"/>
    </ligand>
    <ligandPart>
        <name>Fe</name>
        <dbReference type="ChEBI" id="CHEBI:18248"/>
    </ligandPart>
</feature>
<protein>
    <recommendedName>
        <fullName evidence="25">DNA-directed RNA polymerase III subunit RPC8</fullName>
    </recommendedName>
    <alternativeName>
        <fullName evidence="27">DNA-directed RNA polymerase III subunit H</fullName>
    </alternativeName>
    <alternativeName>
        <fullName evidence="26">DNA-directed RNA polymerase III subunit rpc8</fullName>
    </alternativeName>
</protein>
<dbReference type="InterPro" id="IPR012340">
    <property type="entry name" value="NA-bd_OB-fold"/>
</dbReference>
<dbReference type="GO" id="GO:0006351">
    <property type="term" value="P:DNA-templated transcription"/>
    <property type="evidence" value="ECO:0007669"/>
    <property type="project" value="InterPro"/>
</dbReference>
<keyword evidence="7" id="KW-0240">DNA-directed RNA polymerase</keyword>
<keyword evidence="13" id="KW-0999">Mitochondrion inner membrane</keyword>
<dbReference type="InterPro" id="IPR036909">
    <property type="entry name" value="Cyt_c-like_dom_sf"/>
</dbReference>
<dbReference type="CDD" id="cd04330">
    <property type="entry name" value="RNAP_III_Rpc25_N"/>
    <property type="match status" value="1"/>
</dbReference>
<evidence type="ECO:0000313" key="32">
    <source>
        <dbReference type="Proteomes" id="UP000092444"/>
    </source>
</evidence>
<dbReference type="Pfam" id="PF02167">
    <property type="entry name" value="Cytochrom_C1"/>
    <property type="match status" value="1"/>
</dbReference>
<keyword evidence="10" id="KW-0679">Respiratory chain</keyword>
<dbReference type="PANTHER" id="PTHR10266">
    <property type="entry name" value="CYTOCHROME C1"/>
    <property type="match status" value="1"/>
</dbReference>
<dbReference type="PROSITE" id="PS51007">
    <property type="entry name" value="CYTC"/>
    <property type="match status" value="1"/>
</dbReference>
<keyword evidence="8" id="KW-0399">Innate immunity</keyword>
<dbReference type="EnsemblMetazoa" id="GMOY003508-RA">
    <property type="protein sequence ID" value="GMOY003508-PA"/>
    <property type="gene ID" value="GMOY003508"/>
</dbReference>
<comment type="function">
    <text evidence="23">DNA-dependent RNA polymerase catalyzes the transcription of DNA into RNA using the four ribonucleoside triphosphates as substrates. Specific peripheric component of RNA polymerase III (Pol III) which synthesizes small non-coding RNAs including 5S rRNA, snRNAs, tRNAs and miRNAs from at least 500 distinct genomic loci. With CRCP/RPC9 forms a mobile stalk that protrudes from Pol III core and functions primarily in transcription initiation. Pol III plays a key role in sensing and limiting infection by intracellular bacteria and DNA viruses. Acts as nuclear and cytosolic DNA sensor involved in innate immune response. Can sense non-self dsDNA that serves as template for transcription into dsRNA. The non-self RNA polymerase III transcripts, such as Epstein-Barr virus-encoded RNAs (EBERs) induce type I interferon and NF-kappa-B through the RIG-I pathway.</text>
</comment>
<dbReference type="VEuPathDB" id="VectorBase:GMOY003508"/>
<dbReference type="SUPFAM" id="SSF81496">
    <property type="entry name" value="Cytochrome c1 subunit of cytochrome bc1 complex (Ubiquinol-cytochrome c reductase), transmembrane anchor"/>
    <property type="match status" value="1"/>
</dbReference>
<dbReference type="GO" id="GO:0020037">
    <property type="term" value="F:heme binding"/>
    <property type="evidence" value="ECO:0007669"/>
    <property type="project" value="InterPro"/>
</dbReference>
<dbReference type="GO" id="GO:0009055">
    <property type="term" value="F:electron transfer activity"/>
    <property type="evidence" value="ECO:0007669"/>
    <property type="project" value="InterPro"/>
</dbReference>
<evidence type="ECO:0000313" key="31">
    <source>
        <dbReference type="EnsemblMetazoa" id="GMOY003508-PA"/>
    </source>
</evidence>
<evidence type="ECO:0000256" key="22">
    <source>
        <dbReference type="ARBA" id="ARBA00023242"/>
    </source>
</evidence>
<dbReference type="InterPro" id="IPR036898">
    <property type="entry name" value="RNA_pol_Rpb7-like_N_sf"/>
</dbReference>
<feature type="binding site" description="covalent" evidence="28">
    <location>
        <position position="102"/>
    </location>
    <ligand>
        <name>heme c</name>
        <dbReference type="ChEBI" id="CHEBI:61717"/>
    </ligand>
</feature>
<feature type="binding site" description="axial binding residue" evidence="28">
    <location>
        <position position="225"/>
    </location>
    <ligand>
        <name>heme c</name>
        <dbReference type="ChEBI" id="CHEBI:61717"/>
    </ligand>
    <ligandPart>
        <name>Fe</name>
        <dbReference type="ChEBI" id="CHEBI:18248"/>
    </ligandPart>
</feature>
<keyword evidence="18" id="KW-0051">Antiviral defense</keyword>
<dbReference type="Gene3D" id="2.40.50.140">
    <property type="entry name" value="Nucleic acid-binding proteins"/>
    <property type="match status" value="1"/>
</dbReference>
<comment type="similarity">
    <text evidence="5">Belongs to the eukaryotic RPB7/RPC8 RNA polymerase subunit family.</text>
</comment>
<reference evidence="31" key="1">
    <citation type="submission" date="2020-05" db="UniProtKB">
        <authorList>
            <consortium name="EnsemblMetazoa"/>
        </authorList>
    </citation>
    <scope>IDENTIFICATION</scope>
    <source>
        <strain evidence="31">Yale</strain>
    </source>
</reference>
<evidence type="ECO:0000256" key="28">
    <source>
        <dbReference type="PIRSR" id="PIRSR602326-1"/>
    </source>
</evidence>
<evidence type="ECO:0000256" key="9">
    <source>
        <dbReference type="ARBA" id="ARBA00022617"/>
    </source>
</evidence>
<evidence type="ECO:0000256" key="8">
    <source>
        <dbReference type="ARBA" id="ARBA00022588"/>
    </source>
</evidence>
<keyword evidence="17 28" id="KW-0408">Iron</keyword>
<dbReference type="Pfam" id="PF03876">
    <property type="entry name" value="SHS2_Rpb7-N"/>
    <property type="match status" value="1"/>
</dbReference>
<dbReference type="Gene3D" id="3.30.1490.120">
    <property type="entry name" value="RNA polymerase Rpb7-like, N-terminal domain"/>
    <property type="match status" value="1"/>
</dbReference>
<dbReference type="InterPro" id="IPR005576">
    <property type="entry name" value="Rpb7-like_N"/>
</dbReference>
<comment type="cofactor">
    <cofactor evidence="28">
        <name>heme c</name>
        <dbReference type="ChEBI" id="CHEBI:61717"/>
    </cofactor>
    <text evidence="28">Binds 1 heme c group covalently per subunit.</text>
</comment>
<sequence>MAATLGRICGSKLLKSAPALNLQQANNLSTTKTWTNGQKKLFATIGALTGGVGALIYALEQSVEASGTEVHPPKMPWSHSGMIASLDHTSVRRGYEVYKQVCSACHSMQYIAYRNLIGVSHTEAEAKAEAAAITVRDGPDDSGEYYNRPGKLSDYFPSPYPNEEAARAANNGAYPPDLSYIVSARKGGEDYIFSLLTGYFDPPAGVALRDGQYYNPYFPGGAISMAQVLYNEVIEYEDGTPPTASQLAKDVSTFLKWTSEPEHDVRKQMLIKTVGLMTILTILAYYIKRHKKMFVLAELKDTVRISPDQFNLKLLEAVRDEINRKLANKVLLNVGLCIALKDVVSLKDSFILPGDGASHTEVVFRYIVFRPPVGNVLTGKIRSCSHEGVHVTLGFFDDILIPPTALQHPSRFDETERAWVWEYPLDDGGKHDLFMDIGEPIKFRVSREIFEESSPIGPPKNEALQPGTSAQGCTSTAQQSNEARTPYKIIAAINESGLGVLSWWDQQQQAEETNNEEEAEENNVDYDNDENGEGAYEE</sequence>
<name>A0A1B0FIC3_GLOMM</name>
<keyword evidence="15" id="KW-0249">Electron transport</keyword>
<comment type="similarity">
    <text evidence="4">Belongs to the cytochrome c family.</text>
</comment>
<evidence type="ECO:0000256" key="23">
    <source>
        <dbReference type="ARBA" id="ARBA00054245"/>
    </source>
</evidence>
<evidence type="ECO:0000256" key="13">
    <source>
        <dbReference type="ARBA" id="ARBA00022792"/>
    </source>
</evidence>
<keyword evidence="16" id="KW-1133">Transmembrane helix</keyword>
<feature type="domain" description="Cytochrome c" evidence="30">
    <location>
        <begin position="89"/>
        <end position="241"/>
    </location>
</feature>
<feature type="compositionally biased region" description="Acidic residues" evidence="29">
    <location>
        <begin position="513"/>
        <end position="538"/>
    </location>
</feature>
<evidence type="ECO:0000256" key="10">
    <source>
        <dbReference type="ARBA" id="ARBA00022660"/>
    </source>
</evidence>
<evidence type="ECO:0000256" key="5">
    <source>
        <dbReference type="ARBA" id="ARBA00009307"/>
    </source>
</evidence>
<accession>A0A1B0FIC3</accession>
<keyword evidence="14" id="KW-0391">Immunity</keyword>
<feature type="region of interest" description="Disordered" evidence="29">
    <location>
        <begin position="505"/>
        <end position="538"/>
    </location>
</feature>
<evidence type="ECO:0000256" key="21">
    <source>
        <dbReference type="ARBA" id="ARBA00023163"/>
    </source>
</evidence>
<dbReference type="FunFam" id="3.30.1490.120:FF:000002">
    <property type="entry name" value="DNA-directed RNA polymerase III subunit RPC8"/>
    <property type="match status" value="1"/>
</dbReference>
<evidence type="ECO:0000256" key="27">
    <source>
        <dbReference type="ARBA" id="ARBA00078855"/>
    </source>
</evidence>
<dbReference type="AlphaFoldDB" id="A0A1B0FIC3"/>
<dbReference type="Proteomes" id="UP000092444">
    <property type="component" value="Unassembled WGS sequence"/>
</dbReference>
<proteinExistence type="inferred from homology"/>
<evidence type="ECO:0000256" key="7">
    <source>
        <dbReference type="ARBA" id="ARBA00022478"/>
    </source>
</evidence>
<evidence type="ECO:0000256" key="4">
    <source>
        <dbReference type="ARBA" id="ARBA00006488"/>
    </source>
</evidence>
<dbReference type="GO" id="GO:0045087">
    <property type="term" value="P:innate immune response"/>
    <property type="evidence" value="ECO:0007669"/>
    <property type="project" value="UniProtKB-KW"/>
</dbReference>
<evidence type="ECO:0000256" key="26">
    <source>
        <dbReference type="ARBA" id="ARBA00073027"/>
    </source>
</evidence>
<dbReference type="PANTHER" id="PTHR10266:SF3">
    <property type="entry name" value="CYTOCHROME C1, HEME PROTEIN, MITOCHONDRIAL"/>
    <property type="match status" value="1"/>
</dbReference>
<evidence type="ECO:0000256" key="3">
    <source>
        <dbReference type="ARBA" id="ARBA00004273"/>
    </source>
</evidence>
<dbReference type="EMBL" id="CCAG010023484">
    <property type="status" value="NOT_ANNOTATED_CDS"/>
    <property type="molecule type" value="Genomic_DNA"/>
</dbReference>
<dbReference type="GO" id="GO:0000428">
    <property type="term" value="C:DNA-directed RNA polymerase complex"/>
    <property type="evidence" value="ECO:0007669"/>
    <property type="project" value="UniProtKB-KW"/>
</dbReference>
<keyword evidence="11" id="KW-0812">Transmembrane</keyword>
<feature type="region of interest" description="Disordered" evidence="29">
    <location>
        <begin position="452"/>
        <end position="480"/>
    </location>
</feature>
<dbReference type="PhylomeDB" id="A0A1B0FIC3"/>
<dbReference type="FunFam" id="1.10.760.10:FF:000002">
    <property type="entry name" value="Cytochrome c1, heme protein"/>
    <property type="match status" value="1"/>
</dbReference>